<feature type="compositionally biased region" description="Basic and acidic residues" evidence="1">
    <location>
        <begin position="25"/>
        <end position="37"/>
    </location>
</feature>
<dbReference type="AlphaFoldDB" id="A0A0A8Z6H2"/>
<feature type="compositionally biased region" description="Low complexity" evidence="1">
    <location>
        <begin position="1"/>
        <end position="21"/>
    </location>
</feature>
<sequence>MVASSMPSSSQGPSQGLQHVGHLGGLDHLEASEPLHL</sequence>
<accession>A0A0A8Z6H2</accession>
<protein>
    <submittedName>
        <fullName evidence="2">Uncharacterized protein</fullName>
    </submittedName>
</protein>
<proteinExistence type="predicted"/>
<reference evidence="2" key="1">
    <citation type="submission" date="2014-09" db="EMBL/GenBank/DDBJ databases">
        <authorList>
            <person name="Magalhaes I.L.F."/>
            <person name="Oliveira U."/>
            <person name="Santos F.R."/>
            <person name="Vidigal T.H.D.A."/>
            <person name="Brescovit A.D."/>
            <person name="Santos A.J."/>
        </authorList>
    </citation>
    <scope>NUCLEOTIDE SEQUENCE</scope>
    <source>
        <tissue evidence="2">Shoot tissue taken approximately 20 cm above the soil surface</tissue>
    </source>
</reference>
<evidence type="ECO:0000313" key="2">
    <source>
        <dbReference type="EMBL" id="JAD33268.1"/>
    </source>
</evidence>
<feature type="region of interest" description="Disordered" evidence="1">
    <location>
        <begin position="1"/>
        <end position="37"/>
    </location>
</feature>
<name>A0A0A8Z6H2_ARUDO</name>
<evidence type="ECO:0000256" key="1">
    <source>
        <dbReference type="SAM" id="MobiDB-lite"/>
    </source>
</evidence>
<dbReference type="EMBL" id="GBRH01264627">
    <property type="protein sequence ID" value="JAD33268.1"/>
    <property type="molecule type" value="Transcribed_RNA"/>
</dbReference>
<organism evidence="2">
    <name type="scientific">Arundo donax</name>
    <name type="common">Giant reed</name>
    <name type="synonym">Donax arundinaceus</name>
    <dbReference type="NCBI Taxonomy" id="35708"/>
    <lineage>
        <taxon>Eukaryota</taxon>
        <taxon>Viridiplantae</taxon>
        <taxon>Streptophyta</taxon>
        <taxon>Embryophyta</taxon>
        <taxon>Tracheophyta</taxon>
        <taxon>Spermatophyta</taxon>
        <taxon>Magnoliopsida</taxon>
        <taxon>Liliopsida</taxon>
        <taxon>Poales</taxon>
        <taxon>Poaceae</taxon>
        <taxon>PACMAD clade</taxon>
        <taxon>Arundinoideae</taxon>
        <taxon>Arundineae</taxon>
        <taxon>Arundo</taxon>
    </lineage>
</organism>
<reference evidence="2" key="2">
    <citation type="journal article" date="2015" name="Data Brief">
        <title>Shoot transcriptome of the giant reed, Arundo donax.</title>
        <authorList>
            <person name="Barrero R.A."/>
            <person name="Guerrero F.D."/>
            <person name="Moolhuijzen P."/>
            <person name="Goolsby J.A."/>
            <person name="Tidwell J."/>
            <person name="Bellgard S.E."/>
            <person name="Bellgard M.I."/>
        </authorList>
    </citation>
    <scope>NUCLEOTIDE SEQUENCE</scope>
    <source>
        <tissue evidence="2">Shoot tissue taken approximately 20 cm above the soil surface</tissue>
    </source>
</reference>